<name>A0A8H5BKY9_9AGAR</name>
<protein>
    <submittedName>
        <fullName evidence="1">Uncharacterized protein</fullName>
    </submittedName>
</protein>
<dbReference type="OrthoDB" id="3006414at2759"/>
<sequence length="219" mass="24212">MTTKGLSGNLTPLILPPVNPPEPIMSRPTPIIAFGPSPEIYFVGVGMSYYTVGMPDTITSRARKWPAALMRWMSIDADGAWMVQHKYNDEIAFDSLISPSILDRMSTSGASKYVTFGPTKGICLAVGRDNSGQWFGDMEDEQIRLVEEMLTQLGDGFNFGMELRGILFGKGSTMIYMFRGGFAYHTDSEAEGSELEDDLNLYANRSPPWTVERGSSLCH</sequence>
<proteinExistence type="predicted"/>
<evidence type="ECO:0000313" key="2">
    <source>
        <dbReference type="Proteomes" id="UP000567179"/>
    </source>
</evidence>
<accession>A0A8H5BKY9</accession>
<dbReference type="EMBL" id="JAACJJ010000015">
    <property type="protein sequence ID" value="KAF5325217.1"/>
    <property type="molecule type" value="Genomic_DNA"/>
</dbReference>
<dbReference type="AlphaFoldDB" id="A0A8H5BKY9"/>
<reference evidence="1 2" key="1">
    <citation type="journal article" date="2020" name="ISME J.">
        <title>Uncovering the hidden diversity of litter-decomposition mechanisms in mushroom-forming fungi.</title>
        <authorList>
            <person name="Floudas D."/>
            <person name="Bentzer J."/>
            <person name="Ahren D."/>
            <person name="Johansson T."/>
            <person name="Persson P."/>
            <person name="Tunlid A."/>
        </authorList>
    </citation>
    <scope>NUCLEOTIDE SEQUENCE [LARGE SCALE GENOMIC DNA]</scope>
    <source>
        <strain evidence="1 2">CBS 101986</strain>
    </source>
</reference>
<comment type="caution">
    <text evidence="1">The sequence shown here is derived from an EMBL/GenBank/DDBJ whole genome shotgun (WGS) entry which is preliminary data.</text>
</comment>
<gene>
    <name evidence="1" type="ORF">D9619_009666</name>
</gene>
<evidence type="ECO:0000313" key="1">
    <source>
        <dbReference type="EMBL" id="KAF5325217.1"/>
    </source>
</evidence>
<keyword evidence="2" id="KW-1185">Reference proteome</keyword>
<organism evidence="1 2">
    <name type="scientific">Psilocybe cf. subviscida</name>
    <dbReference type="NCBI Taxonomy" id="2480587"/>
    <lineage>
        <taxon>Eukaryota</taxon>
        <taxon>Fungi</taxon>
        <taxon>Dikarya</taxon>
        <taxon>Basidiomycota</taxon>
        <taxon>Agaricomycotina</taxon>
        <taxon>Agaricomycetes</taxon>
        <taxon>Agaricomycetidae</taxon>
        <taxon>Agaricales</taxon>
        <taxon>Agaricineae</taxon>
        <taxon>Strophariaceae</taxon>
        <taxon>Psilocybe</taxon>
    </lineage>
</organism>
<dbReference type="Proteomes" id="UP000567179">
    <property type="component" value="Unassembled WGS sequence"/>
</dbReference>